<keyword evidence="2" id="KW-1185">Reference proteome</keyword>
<protein>
    <submittedName>
        <fullName evidence="1">Uncharacterized protein</fullName>
    </submittedName>
</protein>
<accession>A0ABS7KW78</accession>
<dbReference type="Proteomes" id="UP001299068">
    <property type="component" value="Unassembled WGS sequence"/>
</dbReference>
<reference evidence="1 2" key="1">
    <citation type="journal article" date="2021" name="Cell Host Microbe">
        <title>in vivo commensal control of Clostridioides difficile virulence.</title>
        <authorList>
            <person name="Girinathan B.P."/>
            <person name="Dibenedetto N."/>
            <person name="Worley J.N."/>
            <person name="Peltier J."/>
            <person name="Arrieta-Ortiz M.L."/>
            <person name="Rupa Christinal Immanuel S."/>
            <person name="Lavin R."/>
            <person name="Delaney M.L."/>
            <person name="Cummins C."/>
            <person name="Hoffmann M."/>
            <person name="Luo Y."/>
            <person name="Gonzalez-Escalona N."/>
            <person name="Allard M."/>
            <person name="Onderdonk A.B."/>
            <person name="Gerber G.K."/>
            <person name="Sonenshein A.L."/>
            <person name="Baliga N."/>
            <person name="Dupuy B."/>
            <person name="Bry L."/>
        </authorList>
    </citation>
    <scope>NUCLEOTIDE SEQUENCE [LARGE SCALE GENOMIC DNA]</scope>
    <source>
        <strain evidence="1 2">DSM 599</strain>
    </source>
</reference>
<organism evidence="1 2">
    <name type="scientific">Clostridium sardiniense</name>
    <name type="common">Clostridium absonum</name>
    <dbReference type="NCBI Taxonomy" id="29369"/>
    <lineage>
        <taxon>Bacteria</taxon>
        <taxon>Bacillati</taxon>
        <taxon>Bacillota</taxon>
        <taxon>Clostridia</taxon>
        <taxon>Eubacteriales</taxon>
        <taxon>Clostridiaceae</taxon>
        <taxon>Clostridium</taxon>
    </lineage>
</organism>
<dbReference type="EMBL" id="JAIKTU010000004">
    <property type="protein sequence ID" value="MBY0755068.1"/>
    <property type="molecule type" value="Genomic_DNA"/>
</dbReference>
<sequence length="299" mass="35144">MNRLRDMYESYIDELDKEGAIEEAVDYEDYAYMYSLHLRRYGFNTNDEEGINEALDENYRLLHLDFEEIRESGIYVAPMTSELPLFNIKKAINESNCDLECFNVTSMENSKEYIETYSGIVDIDLNKIISGKSSLRVKDGYRLILYRIKNNFEDKYRLHAFRGYGMIPMPSQDNLIDTYFEGVDLELNQMEDSFMNAIKGDKTPNSYMEAILLFNEIKELETGNLSDIVLYGENRYINNRFIPKEPMLYEVNNQKIIEYYAYVQDESRELDTFSKNIVLFEDGDYSLKMAKMIEGSVKN</sequence>
<evidence type="ECO:0000313" key="2">
    <source>
        <dbReference type="Proteomes" id="UP001299068"/>
    </source>
</evidence>
<comment type="caution">
    <text evidence="1">The sequence shown here is derived from an EMBL/GenBank/DDBJ whole genome shotgun (WGS) entry which is preliminary data.</text>
</comment>
<gene>
    <name evidence="1" type="ORF">K5V21_06325</name>
</gene>
<evidence type="ECO:0000313" key="1">
    <source>
        <dbReference type="EMBL" id="MBY0755068.1"/>
    </source>
</evidence>
<name>A0ABS7KW78_CLOSR</name>
<dbReference type="RefSeq" id="WP_221860052.1">
    <property type="nucleotide sequence ID" value="NZ_JAIKTU010000004.1"/>
</dbReference>
<proteinExistence type="predicted"/>